<comment type="caution">
    <text evidence="1">The sequence shown here is derived from an EMBL/GenBank/DDBJ whole genome shotgun (WGS) entry which is preliminary data.</text>
</comment>
<name>A0AAJ4XJQ8_9BASI</name>
<accession>A0AAJ4XJQ8</accession>
<keyword evidence="2" id="KW-1185">Reference proteome</keyword>
<sequence>MKFDYGSENSMSKHCGKYVKYLNYSRSTHASVGHAILARNEGFSRRGPCSTVKSWGRTRSVSRSAWFAKASRRKLQTSCCNGTGLR</sequence>
<organism evidence="1 2">
    <name type="scientific">Melanopsichium pennsylvanicum</name>
    <dbReference type="NCBI Taxonomy" id="63383"/>
    <lineage>
        <taxon>Eukaryota</taxon>
        <taxon>Fungi</taxon>
        <taxon>Dikarya</taxon>
        <taxon>Basidiomycota</taxon>
        <taxon>Ustilaginomycotina</taxon>
        <taxon>Ustilaginomycetes</taxon>
        <taxon>Ustilaginales</taxon>
        <taxon>Ustilaginaceae</taxon>
        <taxon>Melanopsichium</taxon>
    </lineage>
</organism>
<gene>
    <name evidence="1" type="ORF">MEPE_02336</name>
</gene>
<dbReference type="Proteomes" id="UP001294444">
    <property type="component" value="Unassembled WGS sequence"/>
</dbReference>
<protein>
    <submittedName>
        <fullName evidence="1">Uncharacterized protein</fullName>
    </submittedName>
</protein>
<evidence type="ECO:0000313" key="1">
    <source>
        <dbReference type="EMBL" id="SNX83629.1"/>
    </source>
</evidence>
<proteinExistence type="predicted"/>
<dbReference type="EMBL" id="OAPG01000004">
    <property type="protein sequence ID" value="SNX83629.1"/>
    <property type="molecule type" value="Genomic_DNA"/>
</dbReference>
<evidence type="ECO:0000313" key="2">
    <source>
        <dbReference type="Proteomes" id="UP001294444"/>
    </source>
</evidence>
<reference evidence="1" key="1">
    <citation type="submission" date="2023-10" db="EMBL/GenBank/DDBJ databases">
        <authorList>
            <person name="Guldener U."/>
        </authorList>
    </citation>
    <scope>NUCLEOTIDE SEQUENCE</scope>
    <source>
        <strain evidence="1">Mp4</strain>
    </source>
</reference>
<dbReference type="AlphaFoldDB" id="A0AAJ4XJQ8"/>